<evidence type="ECO:0000256" key="6">
    <source>
        <dbReference type="ARBA" id="ARBA00022679"/>
    </source>
</evidence>
<dbReference type="GO" id="GO:0006487">
    <property type="term" value="P:protein N-linked glycosylation"/>
    <property type="evidence" value="ECO:0007669"/>
    <property type="project" value="TreeGrafter"/>
</dbReference>
<dbReference type="Gene3D" id="3.40.50.2000">
    <property type="entry name" value="Glycogen Phosphorylase B"/>
    <property type="match status" value="1"/>
</dbReference>
<dbReference type="Pfam" id="PF15924">
    <property type="entry name" value="ALG11_N"/>
    <property type="match status" value="1"/>
</dbReference>
<dbReference type="VEuPathDB" id="FungiDB:BD410DRAFT_178721"/>
<evidence type="ECO:0000256" key="7">
    <source>
        <dbReference type="ARBA" id="ARBA00022692"/>
    </source>
</evidence>
<evidence type="ECO:0000256" key="4">
    <source>
        <dbReference type="ARBA" id="ARBA00022018"/>
    </source>
</evidence>
<proteinExistence type="predicted"/>
<dbReference type="PANTHER" id="PTHR45919">
    <property type="entry name" value="GDP-MAN:MAN(3)GLCNAC(2)-PP-DOL ALPHA-1,2-MANNOSYLTRANSFERASE"/>
    <property type="match status" value="1"/>
</dbReference>
<feature type="domain" description="Glycosyl transferase family 1" evidence="14">
    <location>
        <begin position="105"/>
        <end position="279"/>
    </location>
</feature>
<dbReference type="AlphaFoldDB" id="A0A4Y7Q7B3"/>
<gene>
    <name evidence="16" type="ORF">BD410DRAFT_178721</name>
</gene>
<dbReference type="GO" id="GO:0005789">
    <property type="term" value="C:endoplasmic reticulum membrane"/>
    <property type="evidence" value="ECO:0007669"/>
    <property type="project" value="UniProtKB-SubCell"/>
</dbReference>
<organism evidence="16 17">
    <name type="scientific">Rickenella mellea</name>
    <dbReference type="NCBI Taxonomy" id="50990"/>
    <lineage>
        <taxon>Eukaryota</taxon>
        <taxon>Fungi</taxon>
        <taxon>Dikarya</taxon>
        <taxon>Basidiomycota</taxon>
        <taxon>Agaricomycotina</taxon>
        <taxon>Agaricomycetes</taxon>
        <taxon>Hymenochaetales</taxon>
        <taxon>Rickenellaceae</taxon>
        <taxon>Rickenella</taxon>
    </lineage>
</organism>
<dbReference type="OrthoDB" id="2276068at2759"/>
<comment type="subcellular location">
    <subcellularLocation>
        <location evidence="1">Endoplasmic reticulum membrane</location>
        <topology evidence="1">Single-pass membrane protein</topology>
    </subcellularLocation>
</comment>
<comment type="catalytic activity">
    <reaction evidence="13">
        <text>an alpha-D-Man-(1-&gt;3)-[alpha-D-Man-(1-&gt;6)]-beta-D-Man-(1-&gt;4)-beta-D-GlcNAc-(1-&gt;4)-alpha-D-GlcNAc-diphospho-di-trans,poly-cis-dolichol + 2 GDP-alpha-D-mannose = an alpha-D-Man-(1-&gt;2)-alpha-D-Man-(1-&gt;2)-alpha-D-Man-(1-&gt;3)-[alpha-D-Man-(1-&gt;6)]-beta-D-Man-(1-&gt;4)-beta-D-GlcNAc-(1-&gt;4)-alpha-D-GlcNAc-diphospho-di-trans,poly-cis-dolichol + 2 GDP + 2 H(+)</text>
        <dbReference type="Rhea" id="RHEA:29523"/>
        <dbReference type="Rhea" id="RHEA-COMP:19515"/>
        <dbReference type="Rhea" id="RHEA-COMP:19516"/>
        <dbReference type="ChEBI" id="CHEBI:15378"/>
        <dbReference type="ChEBI" id="CHEBI:57527"/>
        <dbReference type="ChEBI" id="CHEBI:58189"/>
        <dbReference type="ChEBI" id="CHEBI:132511"/>
        <dbReference type="ChEBI" id="CHEBI:132515"/>
        <dbReference type="EC" id="2.4.1.131"/>
    </reaction>
    <physiologicalReaction direction="left-to-right" evidence="13">
        <dbReference type="Rhea" id="RHEA:29524"/>
    </physiologicalReaction>
</comment>
<evidence type="ECO:0000256" key="11">
    <source>
        <dbReference type="ARBA" id="ARBA00032060"/>
    </source>
</evidence>
<keyword evidence="7" id="KW-0812">Transmembrane</keyword>
<evidence type="ECO:0000256" key="12">
    <source>
        <dbReference type="ARBA" id="ARBA00032515"/>
    </source>
</evidence>
<comment type="pathway">
    <text evidence="2">Protein modification; protein glycosylation.</text>
</comment>
<dbReference type="InterPro" id="IPR031814">
    <property type="entry name" value="ALG11_N"/>
</dbReference>
<evidence type="ECO:0000256" key="3">
    <source>
        <dbReference type="ARBA" id="ARBA00012645"/>
    </source>
</evidence>
<protein>
    <recommendedName>
        <fullName evidence="4">GDP-Man:Man(3)GlcNAc(2)-PP-Dol alpha-1,2-mannosyltransferase</fullName>
        <ecNumber evidence="3">2.4.1.131</ecNumber>
    </recommendedName>
    <alternativeName>
        <fullName evidence="11">Asparagine-linked glycosylation protein 11</fullName>
    </alternativeName>
    <alternativeName>
        <fullName evidence="12">Glycolipid 2-alpha-mannosyltransferase</fullName>
    </alternativeName>
</protein>
<evidence type="ECO:0000256" key="2">
    <source>
        <dbReference type="ARBA" id="ARBA00004922"/>
    </source>
</evidence>
<dbReference type="STRING" id="50990.A0A4Y7Q7B3"/>
<reference evidence="16 17" key="1">
    <citation type="submission" date="2018-06" db="EMBL/GenBank/DDBJ databases">
        <title>A transcriptomic atlas of mushroom development highlights an independent origin of complex multicellularity.</title>
        <authorList>
            <consortium name="DOE Joint Genome Institute"/>
            <person name="Krizsan K."/>
            <person name="Almasi E."/>
            <person name="Merenyi Z."/>
            <person name="Sahu N."/>
            <person name="Viragh M."/>
            <person name="Koszo T."/>
            <person name="Mondo S."/>
            <person name="Kiss B."/>
            <person name="Balint B."/>
            <person name="Kues U."/>
            <person name="Barry K."/>
            <person name="Hegedus J.C."/>
            <person name="Henrissat B."/>
            <person name="Johnson J."/>
            <person name="Lipzen A."/>
            <person name="Ohm R."/>
            <person name="Nagy I."/>
            <person name="Pangilinan J."/>
            <person name="Yan J."/>
            <person name="Xiong Y."/>
            <person name="Grigoriev I.V."/>
            <person name="Hibbett D.S."/>
            <person name="Nagy L.G."/>
        </authorList>
    </citation>
    <scope>NUCLEOTIDE SEQUENCE [LARGE SCALE GENOMIC DNA]</scope>
    <source>
        <strain evidence="16 17">SZMC22713</strain>
    </source>
</reference>
<evidence type="ECO:0000256" key="8">
    <source>
        <dbReference type="ARBA" id="ARBA00022824"/>
    </source>
</evidence>
<evidence type="ECO:0000259" key="14">
    <source>
        <dbReference type="Pfam" id="PF00534"/>
    </source>
</evidence>
<name>A0A4Y7Q7B3_9AGAM</name>
<dbReference type="GO" id="GO:0004377">
    <property type="term" value="F:GDP-Man:Man(3)GlcNAc(2)-PP-Dol alpha-1,2-mannosyltransferase activity"/>
    <property type="evidence" value="ECO:0007669"/>
    <property type="project" value="UniProtKB-EC"/>
</dbReference>
<sequence>MLERVKSRQEGYTNSGMISSSTIFSKGKLLYYRIFMYYYCQSLKEASFIMVNSSWTKAHVDAILKHTDSFLDYLHRLIPFKLPGSTGHKSSIETQIVYPPCETREMAQFPLENRERVILSVAQFRPEKNHQAQLFAQHSEYRSGSSAVKLVLVGGCRNAGDFARLKGLQACAKDLKIEENVEFVVNAPYHEVLAWLSRASIGLSTMVDEHFGVNIVEFMAAGVIPVTHASGGPLNDIVVPFEGHPTGYHATETLAFVEAMQTVLAMPKDDEIAMRSRARRWAVQRFSREKFEKGWEKSGWKTKLSR</sequence>
<dbReference type="EC" id="2.4.1.131" evidence="3"/>
<evidence type="ECO:0000256" key="10">
    <source>
        <dbReference type="ARBA" id="ARBA00023136"/>
    </source>
</evidence>
<evidence type="ECO:0000256" key="13">
    <source>
        <dbReference type="ARBA" id="ARBA00045065"/>
    </source>
</evidence>
<evidence type="ECO:0000259" key="15">
    <source>
        <dbReference type="Pfam" id="PF15924"/>
    </source>
</evidence>
<dbReference type="EMBL" id="ML170171">
    <property type="protein sequence ID" value="TDL23335.1"/>
    <property type="molecule type" value="Genomic_DNA"/>
</dbReference>
<dbReference type="SUPFAM" id="SSF53756">
    <property type="entry name" value="UDP-Glycosyltransferase/glycogen phosphorylase"/>
    <property type="match status" value="1"/>
</dbReference>
<evidence type="ECO:0000256" key="1">
    <source>
        <dbReference type="ARBA" id="ARBA00004389"/>
    </source>
</evidence>
<dbReference type="InterPro" id="IPR001296">
    <property type="entry name" value="Glyco_trans_1"/>
</dbReference>
<keyword evidence="6 16" id="KW-0808">Transferase</keyword>
<keyword evidence="9" id="KW-1133">Transmembrane helix</keyword>
<keyword evidence="8" id="KW-0256">Endoplasmic reticulum</keyword>
<dbReference type="Proteomes" id="UP000294933">
    <property type="component" value="Unassembled WGS sequence"/>
</dbReference>
<dbReference type="InterPro" id="IPR038013">
    <property type="entry name" value="ALG11"/>
</dbReference>
<evidence type="ECO:0000313" key="17">
    <source>
        <dbReference type="Proteomes" id="UP000294933"/>
    </source>
</evidence>
<accession>A0A4Y7Q7B3</accession>
<keyword evidence="10" id="KW-0472">Membrane</keyword>
<keyword evidence="5" id="KW-0328">Glycosyltransferase</keyword>
<dbReference type="Pfam" id="PF00534">
    <property type="entry name" value="Glycos_transf_1"/>
    <property type="match status" value="1"/>
</dbReference>
<evidence type="ECO:0000313" key="16">
    <source>
        <dbReference type="EMBL" id="TDL23335.1"/>
    </source>
</evidence>
<dbReference type="PANTHER" id="PTHR45919:SF1">
    <property type="entry name" value="GDP-MAN:MAN(3)GLCNAC(2)-PP-DOL ALPHA-1,2-MANNOSYLTRANSFERASE"/>
    <property type="match status" value="1"/>
</dbReference>
<keyword evidence="17" id="KW-1185">Reference proteome</keyword>
<evidence type="ECO:0000256" key="5">
    <source>
        <dbReference type="ARBA" id="ARBA00022676"/>
    </source>
</evidence>
<feature type="domain" description="ALG11 mannosyltransferase N-terminal" evidence="15">
    <location>
        <begin position="1"/>
        <end position="63"/>
    </location>
</feature>
<evidence type="ECO:0000256" key="9">
    <source>
        <dbReference type="ARBA" id="ARBA00022989"/>
    </source>
</evidence>